<gene>
    <name evidence="1" type="ORF">DEO27_003645</name>
</gene>
<proteinExistence type="predicted"/>
<dbReference type="Proteomes" id="UP000251402">
    <property type="component" value="Chromosome"/>
</dbReference>
<dbReference type="EMBL" id="CP043450">
    <property type="protein sequence ID" value="QEM09147.1"/>
    <property type="molecule type" value="Genomic_DNA"/>
</dbReference>
<reference evidence="1" key="1">
    <citation type="submission" date="2019-08" db="EMBL/GenBank/DDBJ databases">
        <title>Comparative genome analysis confer to the adaptation heavy metal polluted environment.</title>
        <authorList>
            <person name="Li Y."/>
        </authorList>
    </citation>
    <scope>NUCLEOTIDE SEQUENCE [LARGE SCALE GENOMIC DNA]</scope>
    <source>
        <strain evidence="1">P1</strain>
    </source>
</reference>
<dbReference type="KEGG" id="mrub:DEO27_003645"/>
<evidence type="ECO:0000313" key="1">
    <source>
        <dbReference type="EMBL" id="QEM09147.1"/>
    </source>
</evidence>
<dbReference type="RefSeq" id="WP_146750010.1">
    <property type="nucleotide sequence ID" value="NZ_CP043450.1"/>
</dbReference>
<accession>A0A5C1HT00</accession>
<organism evidence="1 2">
    <name type="scientific">Mucilaginibacter rubeus</name>
    <dbReference type="NCBI Taxonomy" id="2027860"/>
    <lineage>
        <taxon>Bacteria</taxon>
        <taxon>Pseudomonadati</taxon>
        <taxon>Bacteroidota</taxon>
        <taxon>Sphingobacteriia</taxon>
        <taxon>Sphingobacteriales</taxon>
        <taxon>Sphingobacteriaceae</taxon>
        <taxon>Mucilaginibacter</taxon>
    </lineage>
</organism>
<sequence length="89" mass="10025">MSISYPSCYCPPLRLSPSGTTSIQTNFTYDHMYRVTAINQYYNGSATVSHVATYSYNELGQVYQKKLAPVSASSYLQSVDMRYNIRGNC</sequence>
<name>A0A5C1HT00_9SPHI</name>
<protein>
    <recommendedName>
        <fullName evidence="3">RHS repeat-associated core domain-containing protein</fullName>
    </recommendedName>
</protein>
<evidence type="ECO:0000313" key="2">
    <source>
        <dbReference type="Proteomes" id="UP000251402"/>
    </source>
</evidence>
<evidence type="ECO:0008006" key="3">
    <source>
        <dbReference type="Google" id="ProtNLM"/>
    </source>
</evidence>
<keyword evidence="2" id="KW-1185">Reference proteome</keyword>
<dbReference type="AlphaFoldDB" id="A0A5C1HT00"/>